<evidence type="ECO:0000313" key="2">
    <source>
        <dbReference type="EMBL" id="CUN65948.1"/>
    </source>
</evidence>
<feature type="domain" description="ATPase BadF/BadG/BcrA/BcrD type" evidence="1">
    <location>
        <begin position="4"/>
        <end position="292"/>
    </location>
</feature>
<dbReference type="InterPro" id="IPR043129">
    <property type="entry name" value="ATPase_NBD"/>
</dbReference>
<sequence>MYFLGIDGGGTKTDFLLLDENGKTIAQRKIGTISYKHVGMDYVTELLRENINQILDGNDAYICLAFPNWGESRVNDERFLCRIDKITDRPMKIVNDSAAGWAGSLGLEEGINLVAGTGSIAYGQNKFGTEARAGGWDDGFSDEGSCYWLGKKALELFSKESDGRVKKGKLLEIFRYNFNLKNDFDLIDIFDEVYKNNRTKTAELQKLLLQAAMQGDEEAIRLYEAAAEELALIIGAVYRKLEFSGDTIVSYSGGLFHAGDFILKPLVRKLEENGICLCPPKYSPVQGAALLAAREYSRDGEFLSRIKAGLE</sequence>
<dbReference type="SUPFAM" id="SSF53067">
    <property type="entry name" value="Actin-like ATPase domain"/>
    <property type="match status" value="2"/>
</dbReference>
<dbReference type="EMBL" id="CYZO01000005">
    <property type="protein sequence ID" value="CUN65948.1"/>
    <property type="molecule type" value="Genomic_DNA"/>
</dbReference>
<gene>
    <name evidence="3" type="ORF">EAI93_11535</name>
    <name evidence="2" type="ORF">ERS852456_00471</name>
</gene>
<reference evidence="2 4" key="1">
    <citation type="submission" date="2015-09" db="EMBL/GenBank/DDBJ databases">
        <authorList>
            <consortium name="Pathogen Informatics"/>
        </authorList>
    </citation>
    <scope>NUCLEOTIDE SEQUENCE [LARGE SCALE GENOMIC DNA]</scope>
    <source>
        <strain evidence="2 4">2789STDY5834841</strain>
    </source>
</reference>
<dbReference type="Gene3D" id="3.30.420.40">
    <property type="match status" value="2"/>
</dbReference>
<evidence type="ECO:0000259" key="1">
    <source>
        <dbReference type="Pfam" id="PF01869"/>
    </source>
</evidence>
<dbReference type="PANTHER" id="PTHR43190:SF3">
    <property type="entry name" value="N-ACETYL-D-GLUCOSAMINE KINASE"/>
    <property type="match status" value="1"/>
</dbReference>
<proteinExistence type="predicted"/>
<dbReference type="Proteomes" id="UP000095787">
    <property type="component" value="Unassembled WGS sequence"/>
</dbReference>
<dbReference type="PANTHER" id="PTHR43190">
    <property type="entry name" value="N-ACETYL-D-GLUCOSAMINE KINASE"/>
    <property type="match status" value="1"/>
</dbReference>
<evidence type="ECO:0000313" key="5">
    <source>
        <dbReference type="Proteomes" id="UP000292665"/>
    </source>
</evidence>
<dbReference type="CDD" id="cd24007">
    <property type="entry name" value="ASKHA_NBD_eukNAGK-like"/>
    <property type="match status" value="1"/>
</dbReference>
<protein>
    <submittedName>
        <fullName evidence="2">BadF/BadG/BcrA/BcrD ATPase family</fullName>
    </submittedName>
</protein>
<organism evidence="2 4">
    <name type="scientific">[Ruminococcus] torques</name>
    <dbReference type="NCBI Taxonomy" id="33039"/>
    <lineage>
        <taxon>Bacteria</taxon>
        <taxon>Bacillati</taxon>
        <taxon>Bacillota</taxon>
        <taxon>Clostridia</taxon>
        <taxon>Lachnospirales</taxon>
        <taxon>Lachnospiraceae</taxon>
        <taxon>Mediterraneibacter</taxon>
    </lineage>
</organism>
<dbReference type="EMBL" id="RCYR01000027">
    <property type="protein sequence ID" value="RYS78264.1"/>
    <property type="molecule type" value="Genomic_DNA"/>
</dbReference>
<dbReference type="Proteomes" id="UP000292665">
    <property type="component" value="Unassembled WGS sequence"/>
</dbReference>
<accession>A0A173YSY8</accession>
<evidence type="ECO:0000313" key="4">
    <source>
        <dbReference type="Proteomes" id="UP000095787"/>
    </source>
</evidence>
<dbReference type="Pfam" id="PF01869">
    <property type="entry name" value="BcrAD_BadFG"/>
    <property type="match status" value="1"/>
</dbReference>
<dbReference type="InterPro" id="IPR002731">
    <property type="entry name" value="ATPase_BadF"/>
</dbReference>
<name>A0A173YSY8_9FIRM</name>
<evidence type="ECO:0000313" key="3">
    <source>
        <dbReference type="EMBL" id="RYS78264.1"/>
    </source>
</evidence>
<dbReference type="AlphaFoldDB" id="A0A173YSY8"/>
<dbReference type="RefSeq" id="WP_009243599.1">
    <property type="nucleotide sequence ID" value="NZ_AP028249.1"/>
</dbReference>
<reference evidence="3 5" key="2">
    <citation type="journal article" date="2019" name="Science, e1252229">
        <title>Invertible promoters mediate bacterial phase variation, antibiotic resistance, and host adaptation in the gut.</title>
        <authorList>
            <person name="Jiang X."/>
            <person name="Hall A.B."/>
            <person name="Arthur T.D."/>
            <person name="Plichta D.R."/>
            <person name="Covington C.T."/>
            <person name="Poyet M."/>
            <person name="Crothers J."/>
            <person name="Moses P.L."/>
            <person name="Tolonen A.C."/>
            <person name="Vlamakis H."/>
            <person name="Alm E.J."/>
            <person name="Xavier R.J."/>
        </authorList>
    </citation>
    <scope>NUCLEOTIDE SEQUENCE [LARGE SCALE GENOMIC DNA]</scope>
    <source>
        <strain evidence="5">aa_0143</strain>
        <strain evidence="3">Aa_0143</strain>
    </source>
</reference>
<dbReference type="InterPro" id="IPR052519">
    <property type="entry name" value="Euk-type_GlcNAc_Kinase"/>
</dbReference>
<dbReference type="GeneID" id="97330086"/>